<organism evidence="2 3">
    <name type="scientific">Pseudomonas jessenii</name>
    <dbReference type="NCBI Taxonomy" id="77298"/>
    <lineage>
        <taxon>Bacteria</taxon>
        <taxon>Pseudomonadati</taxon>
        <taxon>Pseudomonadota</taxon>
        <taxon>Gammaproteobacteria</taxon>
        <taxon>Pseudomonadales</taxon>
        <taxon>Pseudomonadaceae</taxon>
        <taxon>Pseudomonas</taxon>
    </lineage>
</organism>
<dbReference type="OrthoDB" id="6902809at2"/>
<dbReference type="Proteomes" id="UP000247437">
    <property type="component" value="Unassembled WGS sequence"/>
</dbReference>
<feature type="non-terminal residue" evidence="2">
    <location>
        <position position="1"/>
    </location>
</feature>
<evidence type="ECO:0000256" key="1">
    <source>
        <dbReference type="SAM" id="MobiDB-lite"/>
    </source>
</evidence>
<name>A0A2W0EAZ8_PSEJE</name>
<dbReference type="AlphaFoldDB" id="A0A2W0EAZ8"/>
<evidence type="ECO:0000313" key="2">
    <source>
        <dbReference type="EMBL" id="PYY66489.1"/>
    </source>
</evidence>
<reference evidence="2 3" key="1">
    <citation type="journal article" date="2018" name="Appl. Microbiol. Biotechnol.">
        <title>Characterization of the caprolactam degradation pathway in Pseudomonas jessenii using mass spectrometry-based proteomics.</title>
        <authorList>
            <person name="Otzen M."/>
            <person name="Palacio C."/>
            <person name="Janssen D.B."/>
        </authorList>
    </citation>
    <scope>NUCLEOTIDE SEQUENCE [LARGE SCALE GENOMIC DNA]</scope>
    <source>
        <strain evidence="2 3">GO3</strain>
    </source>
</reference>
<accession>A0A2W0EAZ8</accession>
<comment type="caution">
    <text evidence="2">The sequence shown here is derived from an EMBL/GenBank/DDBJ whole genome shotgun (WGS) entry which is preliminary data.</text>
</comment>
<feature type="region of interest" description="Disordered" evidence="1">
    <location>
        <begin position="10"/>
        <end position="34"/>
    </location>
</feature>
<protein>
    <submittedName>
        <fullName evidence="2">Uncharacterized protein</fullName>
    </submittedName>
</protein>
<dbReference type="EMBL" id="PDLL01000841">
    <property type="protein sequence ID" value="PYY66489.1"/>
    <property type="molecule type" value="Genomic_DNA"/>
</dbReference>
<sequence>GAGLLAKAVYQSTQNPLNHRQKKPRSSRDRIEAEGTVEELPCEGDQTFVKRAESSVPPPQAGKLPENDLFIANAAIATNRPCRHPAPPPESNHDPVP</sequence>
<gene>
    <name evidence="2" type="ORF">CRX42_32125</name>
</gene>
<proteinExistence type="predicted"/>
<evidence type="ECO:0000313" key="3">
    <source>
        <dbReference type="Proteomes" id="UP000247437"/>
    </source>
</evidence>